<sequence>MGLQRELLFFPSLREIFALLWVRVRWVRPRARLSELTLKLELE</sequence>
<accession>B0XLU1</accession>
<dbReference type="AlphaFoldDB" id="B0XLU1"/>
<dbReference type="EMBL" id="DS234776">
    <property type="protein sequence ID" value="EDS35051.1"/>
    <property type="molecule type" value="Genomic_DNA"/>
</dbReference>
<reference evidence="1" key="1">
    <citation type="submission" date="2007-03" db="EMBL/GenBank/DDBJ databases">
        <title>Annotation of Culex pipiens quinquefasciatus.</title>
        <authorList>
            <consortium name="The Broad Institute Genome Sequencing Platform"/>
            <person name="Atkinson P.W."/>
            <person name="Hemingway J."/>
            <person name="Christensen B.M."/>
            <person name="Higgs S."/>
            <person name="Kodira C."/>
            <person name="Hannick L."/>
            <person name="Megy K."/>
            <person name="O'Leary S."/>
            <person name="Pearson M."/>
            <person name="Haas B.J."/>
            <person name="Mauceli E."/>
            <person name="Wortman J.R."/>
            <person name="Lee N.H."/>
            <person name="Guigo R."/>
            <person name="Stanke M."/>
            <person name="Alvarado L."/>
            <person name="Amedeo P."/>
            <person name="Antoine C.H."/>
            <person name="Arensburger P."/>
            <person name="Bidwell S.L."/>
            <person name="Crawford M."/>
            <person name="Camaro F."/>
            <person name="Devon K."/>
            <person name="Engels R."/>
            <person name="Hammond M."/>
            <person name="Howarth C."/>
            <person name="Koehrsen M."/>
            <person name="Lawson D."/>
            <person name="Montgomery P."/>
            <person name="Nene V."/>
            <person name="Nusbaum C."/>
            <person name="Puiu D."/>
            <person name="Romero-Severson J."/>
            <person name="Severson D.W."/>
            <person name="Shumway M."/>
            <person name="Sisk P."/>
            <person name="Stolte C."/>
            <person name="Zeng Q."/>
            <person name="Eisenstadt E."/>
            <person name="Fraser-Liggett C."/>
            <person name="Strausberg R."/>
            <person name="Galagan J."/>
            <person name="Birren B."/>
            <person name="Collins F.H."/>
        </authorList>
    </citation>
    <scope>NUCLEOTIDE SEQUENCE [LARGE SCALE GENOMIC DNA]</scope>
    <source>
        <strain evidence="1">JHB</strain>
    </source>
</reference>
<dbReference type="Proteomes" id="UP000002320">
    <property type="component" value="Unassembled WGS sequence"/>
</dbReference>
<gene>
    <name evidence="2" type="primary">6054749</name>
    <name evidence="1" type="ORF">CpipJ_CPIJ020075</name>
</gene>
<name>B0XLU1_CULQU</name>
<protein>
    <submittedName>
        <fullName evidence="1 2">Uncharacterized protein</fullName>
    </submittedName>
</protein>
<dbReference type="InParanoid" id="B0XLU1"/>
<evidence type="ECO:0000313" key="3">
    <source>
        <dbReference type="Proteomes" id="UP000002320"/>
    </source>
</evidence>
<organism>
    <name type="scientific">Culex quinquefasciatus</name>
    <name type="common">Southern house mosquito</name>
    <name type="synonym">Culex pungens</name>
    <dbReference type="NCBI Taxonomy" id="7176"/>
    <lineage>
        <taxon>Eukaryota</taxon>
        <taxon>Metazoa</taxon>
        <taxon>Ecdysozoa</taxon>
        <taxon>Arthropoda</taxon>
        <taxon>Hexapoda</taxon>
        <taxon>Insecta</taxon>
        <taxon>Pterygota</taxon>
        <taxon>Neoptera</taxon>
        <taxon>Endopterygota</taxon>
        <taxon>Diptera</taxon>
        <taxon>Nematocera</taxon>
        <taxon>Culicoidea</taxon>
        <taxon>Culicidae</taxon>
        <taxon>Culicinae</taxon>
        <taxon>Culicini</taxon>
        <taxon>Culex</taxon>
        <taxon>Culex</taxon>
    </lineage>
</organism>
<evidence type="ECO:0000313" key="2">
    <source>
        <dbReference type="EnsemblMetazoa" id="CPIJ020075-PA"/>
    </source>
</evidence>
<dbReference type="VEuPathDB" id="VectorBase:CPIJ020075"/>
<dbReference type="HOGENOM" id="CLU_3242687_0_0_1"/>
<keyword evidence="3" id="KW-1185">Reference proteome</keyword>
<evidence type="ECO:0000313" key="1">
    <source>
        <dbReference type="EMBL" id="EDS35051.1"/>
    </source>
</evidence>
<dbReference type="EnsemblMetazoa" id="CPIJ020075-RA">
    <property type="protein sequence ID" value="CPIJ020075-PA"/>
    <property type="gene ID" value="CPIJ020075"/>
</dbReference>
<dbReference type="KEGG" id="cqu:CpipJ_CPIJ020075"/>
<reference evidence="2" key="2">
    <citation type="submission" date="2021-02" db="UniProtKB">
        <authorList>
            <consortium name="EnsemblMetazoa"/>
        </authorList>
    </citation>
    <scope>IDENTIFICATION</scope>
    <source>
        <strain evidence="2">JHB</strain>
    </source>
</reference>
<proteinExistence type="predicted"/>